<dbReference type="EMBL" id="MGFS01000011">
    <property type="protein sequence ID" value="OGM11769.1"/>
    <property type="molecule type" value="Genomic_DNA"/>
</dbReference>
<reference evidence="1 2" key="1">
    <citation type="journal article" date="2016" name="Nat. Commun.">
        <title>Thousands of microbial genomes shed light on interconnected biogeochemical processes in an aquifer system.</title>
        <authorList>
            <person name="Anantharaman K."/>
            <person name="Brown C.T."/>
            <person name="Hug L.A."/>
            <person name="Sharon I."/>
            <person name="Castelle C.J."/>
            <person name="Probst A.J."/>
            <person name="Thomas B.C."/>
            <person name="Singh A."/>
            <person name="Wilkins M.J."/>
            <person name="Karaoz U."/>
            <person name="Brodie E.L."/>
            <person name="Williams K.H."/>
            <person name="Hubbard S.S."/>
            <person name="Banfield J.F."/>
        </authorList>
    </citation>
    <scope>NUCLEOTIDE SEQUENCE [LARGE SCALE GENOMIC DNA]</scope>
</reference>
<accession>A0A1F7XAG4</accession>
<dbReference type="AlphaFoldDB" id="A0A1F7XAG4"/>
<comment type="caution">
    <text evidence="1">The sequence shown here is derived from an EMBL/GenBank/DDBJ whole genome shotgun (WGS) entry which is preliminary data.</text>
</comment>
<dbReference type="Proteomes" id="UP000177053">
    <property type="component" value="Unassembled WGS sequence"/>
</dbReference>
<gene>
    <name evidence="1" type="ORF">A2Z22_04325</name>
</gene>
<organism evidence="1 2">
    <name type="scientific">Candidatus Woesebacteria bacterium RBG_16_34_12</name>
    <dbReference type="NCBI Taxonomy" id="1802480"/>
    <lineage>
        <taxon>Bacteria</taxon>
        <taxon>Candidatus Woeseibacteriota</taxon>
    </lineage>
</organism>
<sequence length="136" mass="15664">MNPTENPRHRAKEGGPAQLAQSFVARLNAFLADTDEEGRSLQINPDSYVPTFTETIGKILAEGKLTRFHTIMLTTSLELYDDLKTKKERWPSQYFVEEYMHLSSLDEISQYILDHPDVKARYIQLDLFDQPESGNK</sequence>
<protein>
    <submittedName>
        <fullName evidence="1">Uncharacterized protein</fullName>
    </submittedName>
</protein>
<evidence type="ECO:0000313" key="2">
    <source>
        <dbReference type="Proteomes" id="UP000177053"/>
    </source>
</evidence>
<name>A0A1F7XAG4_9BACT</name>
<proteinExistence type="predicted"/>
<evidence type="ECO:0000313" key="1">
    <source>
        <dbReference type="EMBL" id="OGM11769.1"/>
    </source>
</evidence>